<keyword evidence="1" id="KW-0472">Membrane</keyword>
<keyword evidence="1" id="KW-1133">Transmembrane helix</keyword>
<dbReference type="PROSITE" id="PS50234">
    <property type="entry name" value="VWFA"/>
    <property type="match status" value="1"/>
</dbReference>
<reference evidence="4" key="1">
    <citation type="submission" date="2017-09" db="EMBL/GenBank/DDBJ databases">
        <title>Depth-based differentiation of microbial function through sediment-hosted aquifers and enrichment of novel symbionts in the deep terrestrial subsurface.</title>
        <authorList>
            <person name="Probst A.J."/>
            <person name="Ladd B."/>
            <person name="Jarett J.K."/>
            <person name="Geller-Mcgrath D.E."/>
            <person name="Sieber C.M.K."/>
            <person name="Emerson J.B."/>
            <person name="Anantharaman K."/>
            <person name="Thomas B.C."/>
            <person name="Malmstrom R."/>
            <person name="Stieglmeier M."/>
            <person name="Klingl A."/>
            <person name="Woyke T."/>
            <person name="Ryan C.M."/>
            <person name="Banfield J.F."/>
        </authorList>
    </citation>
    <scope>NUCLEOTIDE SEQUENCE [LARGE SCALE GENOMIC DNA]</scope>
</reference>
<evidence type="ECO:0000313" key="3">
    <source>
        <dbReference type="EMBL" id="PIR84680.1"/>
    </source>
</evidence>
<dbReference type="SUPFAM" id="SSF53300">
    <property type="entry name" value="vWA-like"/>
    <property type="match status" value="1"/>
</dbReference>
<dbReference type="PANTHER" id="PTHR24020:SF84">
    <property type="entry name" value="VWFA DOMAIN-CONTAINING PROTEIN"/>
    <property type="match status" value="1"/>
</dbReference>
<dbReference type="Pfam" id="PF00092">
    <property type="entry name" value="VWA"/>
    <property type="match status" value="1"/>
</dbReference>
<name>A0A2H0UE98_9BACT</name>
<dbReference type="Gene3D" id="3.40.50.410">
    <property type="entry name" value="von Willebrand factor, type A domain"/>
    <property type="match status" value="1"/>
</dbReference>
<dbReference type="InterPro" id="IPR050525">
    <property type="entry name" value="ECM_Assembly_Org"/>
</dbReference>
<keyword evidence="1" id="KW-0812">Transmembrane</keyword>
<dbReference type="AlphaFoldDB" id="A0A2H0UE98"/>
<evidence type="ECO:0000259" key="2">
    <source>
        <dbReference type="PROSITE" id="PS50234"/>
    </source>
</evidence>
<evidence type="ECO:0000313" key="4">
    <source>
        <dbReference type="Proteomes" id="UP000229344"/>
    </source>
</evidence>
<organism evidence="3 4">
    <name type="scientific">Candidatus Kaiserbacteria bacterium CG10_big_fil_rev_8_21_14_0_10_47_16</name>
    <dbReference type="NCBI Taxonomy" id="1974608"/>
    <lineage>
        <taxon>Bacteria</taxon>
        <taxon>Candidatus Kaiseribacteriota</taxon>
    </lineage>
</organism>
<accession>A0A2H0UE98</accession>
<comment type="caution">
    <text evidence="3">The sequence shown here is derived from an EMBL/GenBank/DDBJ whole genome shotgun (WGS) entry which is preliminary data.</text>
</comment>
<protein>
    <recommendedName>
        <fullName evidence="2">VWFA domain-containing protein</fullName>
    </recommendedName>
</protein>
<feature type="transmembrane region" description="Helical" evidence="1">
    <location>
        <begin position="12"/>
        <end position="33"/>
    </location>
</feature>
<feature type="domain" description="VWFA" evidence="2">
    <location>
        <begin position="250"/>
        <end position="431"/>
    </location>
</feature>
<gene>
    <name evidence="3" type="ORF">COU16_01420</name>
</gene>
<dbReference type="Proteomes" id="UP000229344">
    <property type="component" value="Unassembled WGS sequence"/>
</dbReference>
<dbReference type="SMART" id="SM00327">
    <property type="entry name" value="VWA"/>
    <property type="match status" value="1"/>
</dbReference>
<sequence>MISRPWAFWRRIEYLTGLFVVFILIGTGVYFAYFNAPPTCMDGRQNGDERGVDCGGICTRICALDVLPIVVQWAESFRIVDGQYNAVAYVQNKNIGIGSPEVAYTITLFDESGVITERSGTTVLPPDSVYPIFEGRIDTGTRTPTRTEITFEGSEIWLPTLSGREQFTVESRALTRADENPRLDVRLTNTSLSTAEDVEIVATIFDAGKHPLTASRTIVQSFPGRSTQDVVFTWPQPIAKTVRSCEVPTDVILAVDLSGSMNDEGGTPAQPISAVLAAAEAFTARLGAYDQIGVVTYATDASTPQVLTRDTAAAKKIVASRTITPEAEVGSTNTGDAITAAYTELNSARHNLDARKVLVLLTDGKANAPEDSPEQYALAAAQKLKDTDTTIYTIGLGTNINEAFLKNIASGEDHYFKALSKDTIDSIYQSITSSICESGPAVIEVIPKTAASFAPIQ</sequence>
<dbReference type="InterPro" id="IPR002035">
    <property type="entry name" value="VWF_A"/>
</dbReference>
<proteinExistence type="predicted"/>
<dbReference type="InterPro" id="IPR036465">
    <property type="entry name" value="vWFA_dom_sf"/>
</dbReference>
<evidence type="ECO:0000256" key="1">
    <source>
        <dbReference type="SAM" id="Phobius"/>
    </source>
</evidence>
<dbReference type="EMBL" id="PFBI01000005">
    <property type="protein sequence ID" value="PIR84680.1"/>
    <property type="molecule type" value="Genomic_DNA"/>
</dbReference>
<dbReference type="CDD" id="cd00198">
    <property type="entry name" value="vWFA"/>
    <property type="match status" value="1"/>
</dbReference>
<dbReference type="PANTHER" id="PTHR24020">
    <property type="entry name" value="COLLAGEN ALPHA"/>
    <property type="match status" value="1"/>
</dbReference>